<dbReference type="Proteomes" id="UP000515145">
    <property type="component" value="Chromosome 8"/>
</dbReference>
<dbReference type="Pfam" id="PF13837">
    <property type="entry name" value="Myb_DNA-bind_4"/>
    <property type="match status" value="1"/>
</dbReference>
<evidence type="ECO:0000313" key="3">
    <source>
        <dbReference type="Proteomes" id="UP000515145"/>
    </source>
</evidence>
<dbReference type="GeneID" id="114439376"/>
<gene>
    <name evidence="4" type="primary">LOC114439376</name>
</gene>
<organism evidence="3 4">
    <name type="scientific">Parambassis ranga</name>
    <name type="common">Indian glassy fish</name>
    <dbReference type="NCBI Taxonomy" id="210632"/>
    <lineage>
        <taxon>Eukaryota</taxon>
        <taxon>Metazoa</taxon>
        <taxon>Chordata</taxon>
        <taxon>Craniata</taxon>
        <taxon>Vertebrata</taxon>
        <taxon>Euteleostomi</taxon>
        <taxon>Actinopterygii</taxon>
        <taxon>Neopterygii</taxon>
        <taxon>Teleostei</taxon>
        <taxon>Neoteleostei</taxon>
        <taxon>Acanthomorphata</taxon>
        <taxon>Ovalentaria</taxon>
        <taxon>Ambassidae</taxon>
        <taxon>Parambassis</taxon>
    </lineage>
</organism>
<evidence type="ECO:0000259" key="2">
    <source>
        <dbReference type="Pfam" id="PF13837"/>
    </source>
</evidence>
<sequence length="460" mass="49474">MEGNLHGLSHDVKTEAADQNNGLFSDGSALLLSSQESAPCGERARRGGGGEQTTEADKELQAATTTTPVLLYSVSADRFFTTPGDGKTYLKIAPASAMPPASPEKTPPPSGSDFSSKAVLCLIEAVGRRWDLYETRERSQLFQSVQEEMAAKGHMLPVGKIRRKWNNLIVTYKRVKDRSREMGHAKTSWEFFDLMDAMLSDTIGSQIINNKRNRGVTNVVPVLPKMAVKPALPASIGRPPADCAAPGSADSVAHTIGAARASVSTATISPANAAELKINGDAVTTSVHPTAVVPTPSFVSSHCFTETSSAPVGSADANTLSYTSHQTSSSSQGVLSFCLSAAPPSHTQSAFSLSSSLPPTPSCLTVTTSLPAAERTGPEERKGNKKQSSVTLFQEVLRRHEEQDYLDRAARRRTEAREKRRERREVRMSESLGRIATALELLSSKQDTIIALLQRLADRK</sequence>
<accession>A0A6P7IFT7</accession>
<feature type="region of interest" description="Disordered" evidence="1">
    <location>
        <begin position="364"/>
        <end position="390"/>
    </location>
</feature>
<evidence type="ECO:0000313" key="4">
    <source>
        <dbReference type="RefSeq" id="XP_028267090.1"/>
    </source>
</evidence>
<dbReference type="Gene3D" id="1.10.10.60">
    <property type="entry name" value="Homeodomain-like"/>
    <property type="match status" value="1"/>
</dbReference>
<dbReference type="AlphaFoldDB" id="A0A6P7IFT7"/>
<dbReference type="InterPro" id="IPR044822">
    <property type="entry name" value="Myb_DNA-bind_4"/>
</dbReference>
<dbReference type="RefSeq" id="XP_028267090.1">
    <property type="nucleotide sequence ID" value="XM_028411289.1"/>
</dbReference>
<reference evidence="4" key="1">
    <citation type="submission" date="2025-08" db="UniProtKB">
        <authorList>
            <consortium name="RefSeq"/>
        </authorList>
    </citation>
    <scope>IDENTIFICATION</scope>
</reference>
<protein>
    <submittedName>
        <fullName evidence="4">Uncharacterized protein LOC114439376</fullName>
    </submittedName>
</protein>
<proteinExistence type="predicted"/>
<keyword evidence="3" id="KW-1185">Reference proteome</keyword>
<feature type="region of interest" description="Disordered" evidence="1">
    <location>
        <begin position="37"/>
        <end position="62"/>
    </location>
</feature>
<evidence type="ECO:0000256" key="1">
    <source>
        <dbReference type="SAM" id="MobiDB-lite"/>
    </source>
</evidence>
<feature type="domain" description="Myb/SANT-like DNA-binding" evidence="2">
    <location>
        <begin position="113"/>
        <end position="198"/>
    </location>
</feature>
<dbReference type="SMART" id="SM00595">
    <property type="entry name" value="MADF"/>
    <property type="match status" value="1"/>
</dbReference>
<dbReference type="InParanoid" id="A0A6P7IFT7"/>
<name>A0A6P7IFT7_9TELE</name>
<dbReference type="OrthoDB" id="8902093at2759"/>